<dbReference type="PRINTS" id="PR00038">
    <property type="entry name" value="HTHLUXR"/>
</dbReference>
<evidence type="ECO:0000256" key="1">
    <source>
        <dbReference type="ARBA" id="ARBA00023015"/>
    </source>
</evidence>
<dbReference type="SMART" id="SM00421">
    <property type="entry name" value="HTH_LUXR"/>
    <property type="match status" value="1"/>
</dbReference>
<name>A0A6G2B7N3_9ACTN</name>
<dbReference type="CDD" id="cd06170">
    <property type="entry name" value="LuxR_C_like"/>
    <property type="match status" value="1"/>
</dbReference>
<dbReference type="InterPro" id="IPR016032">
    <property type="entry name" value="Sig_transdc_resp-reg_C-effctor"/>
</dbReference>
<proteinExistence type="predicted"/>
<dbReference type="EMBL" id="WIXO01000001">
    <property type="protein sequence ID" value="MTE18079.1"/>
    <property type="molecule type" value="Genomic_DNA"/>
</dbReference>
<keyword evidence="7" id="KW-1185">Reference proteome</keyword>
<comment type="caution">
    <text evidence="6">The sequence shown here is derived from an EMBL/GenBank/DDBJ whole genome shotgun (WGS) entry which is preliminary data.</text>
</comment>
<dbReference type="PROSITE" id="PS50043">
    <property type="entry name" value="HTH_LUXR_2"/>
    <property type="match status" value="1"/>
</dbReference>
<evidence type="ECO:0000313" key="7">
    <source>
        <dbReference type="Proteomes" id="UP000473014"/>
    </source>
</evidence>
<sequence>MQTLKVTRRARPSRPRSGWNSLTPAELQVARLVAIGLSNRAVAEELMVSPHTVNTHVRNAFLKLDVSSRVQLTRHVLLHDAEGFRPPTFDERN</sequence>
<dbReference type="PANTHER" id="PTHR44688:SF16">
    <property type="entry name" value="DNA-BINDING TRANSCRIPTIONAL ACTIVATOR DEVR_DOSR"/>
    <property type="match status" value="1"/>
</dbReference>
<gene>
    <name evidence="6" type="ORF">F0L17_02820</name>
</gene>
<evidence type="ECO:0000256" key="3">
    <source>
        <dbReference type="ARBA" id="ARBA00023163"/>
    </source>
</evidence>
<keyword evidence="2" id="KW-0238">DNA-binding</keyword>
<evidence type="ECO:0000259" key="5">
    <source>
        <dbReference type="PROSITE" id="PS50043"/>
    </source>
</evidence>
<evidence type="ECO:0000256" key="4">
    <source>
        <dbReference type="SAM" id="MobiDB-lite"/>
    </source>
</evidence>
<dbReference type="PROSITE" id="PS00622">
    <property type="entry name" value="HTH_LUXR_1"/>
    <property type="match status" value="1"/>
</dbReference>
<feature type="region of interest" description="Disordered" evidence="4">
    <location>
        <begin position="1"/>
        <end position="21"/>
    </location>
</feature>
<dbReference type="RefSeq" id="WP_155069784.1">
    <property type="nucleotide sequence ID" value="NZ_WIXO01000001.1"/>
</dbReference>
<evidence type="ECO:0000256" key="2">
    <source>
        <dbReference type="ARBA" id="ARBA00023125"/>
    </source>
</evidence>
<dbReference type="Proteomes" id="UP000473014">
    <property type="component" value="Unassembled WGS sequence"/>
</dbReference>
<accession>A0A6G2B7N3</accession>
<evidence type="ECO:0000313" key="6">
    <source>
        <dbReference type="EMBL" id="MTE18079.1"/>
    </source>
</evidence>
<reference evidence="6 7" key="1">
    <citation type="submission" date="2019-11" db="EMBL/GenBank/DDBJ databases">
        <authorList>
            <person name="Yuan L."/>
        </authorList>
    </citation>
    <scope>NUCLEOTIDE SEQUENCE [LARGE SCALE GENOMIC DNA]</scope>
    <source>
        <strain evidence="6 7">TRM43335</strain>
    </source>
</reference>
<dbReference type="GO" id="GO:0006355">
    <property type="term" value="P:regulation of DNA-templated transcription"/>
    <property type="evidence" value="ECO:0007669"/>
    <property type="project" value="InterPro"/>
</dbReference>
<dbReference type="Gene3D" id="1.10.10.10">
    <property type="entry name" value="Winged helix-like DNA-binding domain superfamily/Winged helix DNA-binding domain"/>
    <property type="match status" value="1"/>
</dbReference>
<keyword evidence="1" id="KW-0805">Transcription regulation</keyword>
<organism evidence="6 7">
    <name type="scientific">Streptomyces taklimakanensis</name>
    <dbReference type="NCBI Taxonomy" id="2569853"/>
    <lineage>
        <taxon>Bacteria</taxon>
        <taxon>Bacillati</taxon>
        <taxon>Actinomycetota</taxon>
        <taxon>Actinomycetes</taxon>
        <taxon>Kitasatosporales</taxon>
        <taxon>Streptomycetaceae</taxon>
        <taxon>Streptomyces</taxon>
    </lineage>
</organism>
<feature type="domain" description="HTH luxR-type" evidence="5">
    <location>
        <begin position="15"/>
        <end position="80"/>
    </location>
</feature>
<dbReference type="OrthoDB" id="483at2"/>
<dbReference type="InterPro" id="IPR036388">
    <property type="entry name" value="WH-like_DNA-bd_sf"/>
</dbReference>
<protein>
    <submittedName>
        <fullName evidence="6">Helix-turn-helix transcriptional regulator</fullName>
    </submittedName>
</protein>
<dbReference type="PANTHER" id="PTHR44688">
    <property type="entry name" value="DNA-BINDING TRANSCRIPTIONAL ACTIVATOR DEVR_DOSR"/>
    <property type="match status" value="1"/>
</dbReference>
<dbReference type="AlphaFoldDB" id="A0A6G2B7N3"/>
<dbReference type="SUPFAM" id="SSF46894">
    <property type="entry name" value="C-terminal effector domain of the bipartite response regulators"/>
    <property type="match status" value="1"/>
</dbReference>
<keyword evidence="3" id="KW-0804">Transcription</keyword>
<dbReference type="GO" id="GO:0003677">
    <property type="term" value="F:DNA binding"/>
    <property type="evidence" value="ECO:0007669"/>
    <property type="project" value="UniProtKB-KW"/>
</dbReference>
<dbReference type="Pfam" id="PF00196">
    <property type="entry name" value="GerE"/>
    <property type="match status" value="1"/>
</dbReference>
<dbReference type="InterPro" id="IPR000792">
    <property type="entry name" value="Tscrpt_reg_LuxR_C"/>
</dbReference>
<feature type="compositionally biased region" description="Basic residues" evidence="4">
    <location>
        <begin position="1"/>
        <end position="14"/>
    </location>
</feature>